<evidence type="ECO:0000256" key="2">
    <source>
        <dbReference type="PROSITE-ProRule" id="PRU00703"/>
    </source>
</evidence>
<dbReference type="InterPro" id="IPR000644">
    <property type="entry name" value="CBS_dom"/>
</dbReference>
<sequence>MEREREGEISLSSNFSKPLSPKIIGFSNPNSQIQNEHQRRPSSSPDVPSLYPICHESFLLRAGEKCRQAPLSQPNPPRKDYQEAEALESDGDPRGDQGVQSLPENGGKEVDAVHLIDANRVLSGIITDKDTIVSKVMTRNPTFVMADTLAMEALQKMVQDKFRRPFPVVENGKVIAILGITKCLYNVISRMEKGGRAG</sequence>
<feature type="compositionally biased region" description="Polar residues" evidence="3">
    <location>
        <begin position="27"/>
        <end position="46"/>
    </location>
</feature>
<dbReference type="InterPro" id="IPR051462">
    <property type="entry name" value="CBS_domain-containing"/>
</dbReference>
<accession>A0AAX6FT22</accession>
<dbReference type="Pfam" id="PF00571">
    <property type="entry name" value="CBS"/>
    <property type="match status" value="1"/>
</dbReference>
<gene>
    <name evidence="5" type="ORF">M6B38_403310</name>
</gene>
<comment type="caution">
    <text evidence="5">The sequence shown here is derived from an EMBL/GenBank/DDBJ whole genome shotgun (WGS) entry which is preliminary data.</text>
</comment>
<keyword evidence="2" id="KW-0129">CBS domain</keyword>
<reference evidence="5" key="1">
    <citation type="journal article" date="2023" name="GigaByte">
        <title>Genome assembly of the bearded iris, Iris pallida Lam.</title>
        <authorList>
            <person name="Bruccoleri R.E."/>
            <person name="Oakeley E.J."/>
            <person name="Faust A.M.E."/>
            <person name="Altorfer M."/>
            <person name="Dessus-Babus S."/>
            <person name="Burckhardt D."/>
            <person name="Oertli M."/>
            <person name="Naumann U."/>
            <person name="Petersen F."/>
            <person name="Wong J."/>
        </authorList>
    </citation>
    <scope>NUCLEOTIDE SEQUENCE</scope>
    <source>
        <strain evidence="5">GSM-AAB239-AS_SAM_17_03QT</strain>
    </source>
</reference>
<keyword evidence="1" id="KW-0677">Repeat</keyword>
<evidence type="ECO:0000259" key="4">
    <source>
        <dbReference type="PROSITE" id="PS51371"/>
    </source>
</evidence>
<keyword evidence="6" id="KW-1185">Reference proteome</keyword>
<dbReference type="AlphaFoldDB" id="A0AAX6FT22"/>
<protein>
    <submittedName>
        <fullName evidence="5">CBS domain-containing protein CBSCBSPB3-like</fullName>
    </submittedName>
</protein>
<reference evidence="5" key="2">
    <citation type="submission" date="2023-04" db="EMBL/GenBank/DDBJ databases">
        <authorList>
            <person name="Bruccoleri R.E."/>
            <person name="Oakeley E.J."/>
            <person name="Faust A.-M."/>
            <person name="Dessus-Babus S."/>
            <person name="Altorfer M."/>
            <person name="Burckhardt D."/>
            <person name="Oertli M."/>
            <person name="Naumann U."/>
            <person name="Petersen F."/>
            <person name="Wong J."/>
        </authorList>
    </citation>
    <scope>NUCLEOTIDE SEQUENCE</scope>
    <source>
        <strain evidence="5">GSM-AAB239-AS_SAM_17_03QT</strain>
        <tissue evidence="5">Leaf</tissue>
    </source>
</reference>
<evidence type="ECO:0000313" key="5">
    <source>
        <dbReference type="EMBL" id="KAJ6819198.1"/>
    </source>
</evidence>
<dbReference type="PANTHER" id="PTHR48108">
    <property type="entry name" value="CBS DOMAIN-CONTAINING PROTEIN CBSX2, CHLOROPLASTIC"/>
    <property type="match status" value="1"/>
</dbReference>
<evidence type="ECO:0000313" key="6">
    <source>
        <dbReference type="Proteomes" id="UP001140949"/>
    </source>
</evidence>
<proteinExistence type="predicted"/>
<dbReference type="SUPFAM" id="SSF54631">
    <property type="entry name" value="CBS-domain pair"/>
    <property type="match status" value="1"/>
</dbReference>
<dbReference type="Proteomes" id="UP001140949">
    <property type="component" value="Unassembled WGS sequence"/>
</dbReference>
<feature type="domain" description="CBS" evidence="4">
    <location>
        <begin position="137"/>
        <end position="193"/>
    </location>
</feature>
<dbReference type="PANTHER" id="PTHR48108:SF26">
    <property type="entry name" value="CBS DOMAIN-CONTAINING PROTEIN DDB_G0289609"/>
    <property type="match status" value="1"/>
</dbReference>
<feature type="region of interest" description="Disordered" evidence="3">
    <location>
        <begin position="84"/>
        <end position="107"/>
    </location>
</feature>
<dbReference type="InterPro" id="IPR046342">
    <property type="entry name" value="CBS_dom_sf"/>
</dbReference>
<evidence type="ECO:0000256" key="3">
    <source>
        <dbReference type="SAM" id="MobiDB-lite"/>
    </source>
</evidence>
<name>A0AAX6FT22_IRIPA</name>
<evidence type="ECO:0000256" key="1">
    <source>
        <dbReference type="ARBA" id="ARBA00022737"/>
    </source>
</evidence>
<organism evidence="5 6">
    <name type="scientific">Iris pallida</name>
    <name type="common">Sweet iris</name>
    <dbReference type="NCBI Taxonomy" id="29817"/>
    <lineage>
        <taxon>Eukaryota</taxon>
        <taxon>Viridiplantae</taxon>
        <taxon>Streptophyta</taxon>
        <taxon>Embryophyta</taxon>
        <taxon>Tracheophyta</taxon>
        <taxon>Spermatophyta</taxon>
        <taxon>Magnoliopsida</taxon>
        <taxon>Liliopsida</taxon>
        <taxon>Asparagales</taxon>
        <taxon>Iridaceae</taxon>
        <taxon>Iridoideae</taxon>
        <taxon>Irideae</taxon>
        <taxon>Iris</taxon>
    </lineage>
</organism>
<dbReference type="EMBL" id="JANAVB010026400">
    <property type="protein sequence ID" value="KAJ6819198.1"/>
    <property type="molecule type" value="Genomic_DNA"/>
</dbReference>
<dbReference type="Gene3D" id="3.10.580.10">
    <property type="entry name" value="CBS-domain"/>
    <property type="match status" value="1"/>
</dbReference>
<dbReference type="PROSITE" id="PS51371">
    <property type="entry name" value="CBS"/>
    <property type="match status" value="1"/>
</dbReference>
<feature type="region of interest" description="Disordered" evidence="3">
    <location>
        <begin position="1"/>
        <end position="49"/>
    </location>
</feature>